<reference evidence="2 3" key="1">
    <citation type="submission" date="2020-12" db="EMBL/GenBank/DDBJ databases">
        <title>Whole genome sequences of gut porcine anaerobes.</title>
        <authorList>
            <person name="Kubasova T."/>
            <person name="Jahodarova E."/>
            <person name="Rychlik I."/>
        </authorList>
    </citation>
    <scope>NUCLEOTIDE SEQUENCE [LARGE SCALE GENOMIC DNA]</scope>
    <source>
        <strain evidence="2 3">An867</strain>
    </source>
</reference>
<organism evidence="2 3">
    <name type="scientific">Anaeromassilibacillus senegalensis</name>
    <dbReference type="NCBI Taxonomy" id="1673717"/>
    <lineage>
        <taxon>Bacteria</taxon>
        <taxon>Bacillati</taxon>
        <taxon>Bacillota</taxon>
        <taxon>Clostridia</taxon>
        <taxon>Eubacteriales</taxon>
        <taxon>Acutalibacteraceae</taxon>
        <taxon>Anaeromassilibacillus</taxon>
    </lineage>
</organism>
<name>A0ABS9CLW4_9FIRM</name>
<dbReference type="PANTHER" id="PTHR43792">
    <property type="entry name" value="GNAT FAMILY, PUTATIVE (AFU_ORTHOLOGUE AFUA_3G00765)-RELATED-RELATED"/>
    <property type="match status" value="1"/>
</dbReference>
<evidence type="ECO:0000313" key="2">
    <source>
        <dbReference type="EMBL" id="MCF2651331.1"/>
    </source>
</evidence>
<comment type="caution">
    <text evidence="2">The sequence shown here is derived from an EMBL/GenBank/DDBJ whole genome shotgun (WGS) entry which is preliminary data.</text>
</comment>
<dbReference type="Pfam" id="PF13302">
    <property type="entry name" value="Acetyltransf_3"/>
    <property type="match status" value="1"/>
</dbReference>
<protein>
    <submittedName>
        <fullName evidence="2">GNAT family N-acetyltransferase</fullName>
    </submittedName>
</protein>
<proteinExistence type="predicted"/>
<evidence type="ECO:0000313" key="3">
    <source>
        <dbReference type="Proteomes" id="UP001299220"/>
    </source>
</evidence>
<dbReference type="CDD" id="cd04301">
    <property type="entry name" value="NAT_SF"/>
    <property type="match status" value="1"/>
</dbReference>
<dbReference type="EMBL" id="JAFBIT010000001">
    <property type="protein sequence ID" value="MCF2651331.1"/>
    <property type="molecule type" value="Genomic_DNA"/>
</dbReference>
<feature type="domain" description="N-acetyltransferase" evidence="1">
    <location>
        <begin position="9"/>
        <end position="155"/>
    </location>
</feature>
<keyword evidence="3" id="KW-1185">Reference proteome</keyword>
<dbReference type="RefSeq" id="WP_235322262.1">
    <property type="nucleotide sequence ID" value="NZ_JAFBIT010000001.1"/>
</dbReference>
<dbReference type="InterPro" id="IPR000182">
    <property type="entry name" value="GNAT_dom"/>
</dbReference>
<accession>A0ABS9CLW4</accession>
<dbReference type="PROSITE" id="PS51186">
    <property type="entry name" value="GNAT"/>
    <property type="match status" value="1"/>
</dbReference>
<dbReference type="InterPro" id="IPR051531">
    <property type="entry name" value="N-acetyltransferase"/>
</dbReference>
<dbReference type="Proteomes" id="UP001299220">
    <property type="component" value="Unassembled WGS sequence"/>
</dbReference>
<gene>
    <name evidence="2" type="ORF">JQM67_01750</name>
</gene>
<sequence>MKPLMTDRLILRNFEESDYEDVYEFLSQRKEDDFEAYPDITYENGREHLEYRVHNDEFVAIQLKTTGKIIGNVYFGNRDFESKELGYIVNKDYQRQGYATEAIIEVLKAGFQAGVHRVFAECDPRNICSWKLLESLHFSREAFFRQNVYFKKDANGNPIWQDTYVYCLLNKPQNGKKAVNDGETV</sequence>
<dbReference type="SUPFAM" id="SSF55729">
    <property type="entry name" value="Acyl-CoA N-acyltransferases (Nat)"/>
    <property type="match status" value="1"/>
</dbReference>
<dbReference type="InterPro" id="IPR016181">
    <property type="entry name" value="Acyl_CoA_acyltransferase"/>
</dbReference>
<evidence type="ECO:0000259" key="1">
    <source>
        <dbReference type="PROSITE" id="PS51186"/>
    </source>
</evidence>
<dbReference type="Gene3D" id="3.40.630.30">
    <property type="match status" value="1"/>
</dbReference>